<sequence>MRLLLLVVALALALALTTSAYYADFASPNATAFAIKEDNLNCRLGPATSFRAIKQYSTRDSVRVVCQRRGMVIAGNYVWNLTPDGCYVADYYVATGIYGIWTAECNATRSEASAQPPSGLPPGVGTTVLSSSAASSPTV</sequence>
<comment type="caution">
    <text evidence="3">The sequence shown here is derived from an EMBL/GenBank/DDBJ whole genome shotgun (WGS) entry which is preliminary data.</text>
</comment>
<protein>
    <submittedName>
        <fullName evidence="3">Uncharacterized protein</fullName>
    </submittedName>
</protein>
<gene>
    <name evidence="3" type="ORF">Q8F55_002897</name>
</gene>
<proteinExistence type="predicted"/>
<evidence type="ECO:0000256" key="1">
    <source>
        <dbReference type="SAM" id="MobiDB-lite"/>
    </source>
</evidence>
<feature type="signal peptide" evidence="2">
    <location>
        <begin position="1"/>
        <end position="20"/>
    </location>
</feature>
<name>A0ABR3QB09_9TREE</name>
<dbReference type="EMBL" id="JBBXJM010000002">
    <property type="protein sequence ID" value="KAL1411911.1"/>
    <property type="molecule type" value="Genomic_DNA"/>
</dbReference>
<dbReference type="Proteomes" id="UP001565368">
    <property type="component" value="Unassembled WGS sequence"/>
</dbReference>
<keyword evidence="2" id="KW-0732">Signal</keyword>
<feature type="compositionally biased region" description="Polar residues" evidence="1">
    <location>
        <begin position="127"/>
        <end position="139"/>
    </location>
</feature>
<accession>A0ABR3QB09</accession>
<keyword evidence="4" id="KW-1185">Reference proteome</keyword>
<evidence type="ECO:0000313" key="4">
    <source>
        <dbReference type="Proteomes" id="UP001565368"/>
    </source>
</evidence>
<feature type="chain" id="PRO_5047090198" evidence="2">
    <location>
        <begin position="21"/>
        <end position="139"/>
    </location>
</feature>
<dbReference type="GeneID" id="95983940"/>
<evidence type="ECO:0000256" key="2">
    <source>
        <dbReference type="SAM" id="SignalP"/>
    </source>
</evidence>
<feature type="region of interest" description="Disordered" evidence="1">
    <location>
        <begin position="112"/>
        <end position="139"/>
    </location>
</feature>
<evidence type="ECO:0000313" key="3">
    <source>
        <dbReference type="EMBL" id="KAL1411911.1"/>
    </source>
</evidence>
<organism evidence="3 4">
    <name type="scientific">Vanrija albida</name>
    <dbReference type="NCBI Taxonomy" id="181172"/>
    <lineage>
        <taxon>Eukaryota</taxon>
        <taxon>Fungi</taxon>
        <taxon>Dikarya</taxon>
        <taxon>Basidiomycota</taxon>
        <taxon>Agaricomycotina</taxon>
        <taxon>Tremellomycetes</taxon>
        <taxon>Trichosporonales</taxon>
        <taxon>Trichosporonaceae</taxon>
        <taxon>Vanrija</taxon>
    </lineage>
</organism>
<dbReference type="RefSeq" id="XP_069211855.1">
    <property type="nucleotide sequence ID" value="XM_069351469.1"/>
</dbReference>
<reference evidence="3 4" key="1">
    <citation type="submission" date="2023-08" db="EMBL/GenBank/DDBJ databases">
        <title>Annotated Genome Sequence of Vanrija albida AlHP1.</title>
        <authorList>
            <person name="Herzog R."/>
        </authorList>
    </citation>
    <scope>NUCLEOTIDE SEQUENCE [LARGE SCALE GENOMIC DNA]</scope>
    <source>
        <strain evidence="3 4">AlHP1</strain>
    </source>
</reference>